<dbReference type="Proteomes" id="UP000186594">
    <property type="component" value="Unassembled WGS sequence"/>
</dbReference>
<dbReference type="PROSITE" id="PS50082">
    <property type="entry name" value="WD_REPEATS_2"/>
    <property type="match status" value="2"/>
</dbReference>
<keyword evidence="1 3" id="KW-0853">WD repeat</keyword>
<feature type="repeat" description="WD" evidence="3">
    <location>
        <begin position="50"/>
        <end position="82"/>
    </location>
</feature>
<dbReference type="InterPro" id="IPR045151">
    <property type="entry name" value="DCAF8"/>
</dbReference>
<dbReference type="PANTHER" id="PTHR15574">
    <property type="entry name" value="WD REPEAT DOMAIN-CONTAINING FAMILY"/>
    <property type="match status" value="1"/>
</dbReference>
<dbReference type="Gene3D" id="2.130.10.10">
    <property type="entry name" value="YVTN repeat-like/Quinoprotein amine dehydrogenase"/>
    <property type="match status" value="2"/>
</dbReference>
<dbReference type="SMART" id="SM00320">
    <property type="entry name" value="WD40"/>
    <property type="match status" value="6"/>
</dbReference>
<reference evidence="5 6" key="1">
    <citation type="submission" date="2016-04" db="EMBL/GenBank/DDBJ databases">
        <title>Evolutionary innovation and constraint leading to complex multicellularity in the Ascomycota.</title>
        <authorList>
            <person name="Cisse O."/>
            <person name="Nguyen A."/>
            <person name="Hewitt D.A."/>
            <person name="Jedd G."/>
            <person name="Stajich J.E."/>
        </authorList>
    </citation>
    <scope>NUCLEOTIDE SEQUENCE [LARGE SCALE GENOMIC DNA]</scope>
    <source>
        <strain evidence="5 6">DAH-3</strain>
    </source>
</reference>
<name>A0A1U7LQ78_NEOID</name>
<evidence type="ECO:0000256" key="1">
    <source>
        <dbReference type="ARBA" id="ARBA00022574"/>
    </source>
</evidence>
<protein>
    <submittedName>
        <fullName evidence="5">WD repeat protein iqw1</fullName>
    </submittedName>
</protein>
<dbReference type="EMBL" id="LXFE01000631">
    <property type="protein sequence ID" value="OLL24778.1"/>
    <property type="molecule type" value="Genomic_DNA"/>
</dbReference>
<evidence type="ECO:0000313" key="6">
    <source>
        <dbReference type="Proteomes" id="UP000186594"/>
    </source>
</evidence>
<dbReference type="AlphaFoldDB" id="A0A1U7LQ78"/>
<keyword evidence="6" id="KW-1185">Reference proteome</keyword>
<feature type="repeat" description="WD" evidence="3">
    <location>
        <begin position="85"/>
        <end position="128"/>
    </location>
</feature>
<gene>
    <name evidence="5" type="ORF">NEOLI_003319</name>
</gene>
<sequence>MIDKEIFSRQLSGSHAKSFKKSLYGSKAWVEKLDIQSELKGHLGCVNALTLVWSKDGDLLASGSDDKRIIIWSTEQEYRKTKVIHTAHSANIFSVKFMPHTSNSTIVSAAGDHQIRVFDVDYTDGTKRIYQPDAVRHTYTGFQDRAKRIVTEDSPHCFLACSEDGTVRYFDLRQDGNSGTVLIDYSKNRFEIHSLSMSIHQPQYLIIGGTSSYVLLHDRRMLGRRLQQEWGQLPLVNQSTQCVRRFCPSGRETSARRSPHITACKFSDEKPNQFLGSWSAEDIYLFDMHKSPEEKVVKNFSSSSKIKTVNGTSPKKRKRSNELQDPPESNRDQFLRSTTVTPPPRLQRLAKQLVLIRREFFRMSPTEDNLHNAANQAECLVEAMVYSLENNTTLNPEYSLQRSMALRFVKAVGAVAYVSTDNVEGEAEVEGSDTIQHCVLESNWEWPYNVVFYIVEYLSSHSPDIPEIPPRNPDSPITHPDDFSHQIFPSISSMISALRSAVQLPLSSTARTFWVNVARSLLLIEGEGIEFDFVNIAWNERGSESFGDSEEEYNIPSSDEDHEEDSDDNRNNNTNNIEKDIPVVSHIRGYKGHANTQTVKDVNFYGLRDEYVVSGSDCGNLFIWDRDTSKIVQILQGDDDVVNVVEGHPSHPTLAVSGIDNTVKIFSPNPKPEHIASRQRVVDEYKIIARNEMTKQQGLQDTISARTLMQAIAARMGDRRIVDSDGEEHTADECQIM</sequence>
<accession>A0A1U7LQ78</accession>
<evidence type="ECO:0000256" key="3">
    <source>
        <dbReference type="PROSITE-ProRule" id="PRU00221"/>
    </source>
</evidence>
<dbReference type="OMA" id="YKQRYVG"/>
<dbReference type="GO" id="GO:0080008">
    <property type="term" value="C:Cul4-RING E3 ubiquitin ligase complex"/>
    <property type="evidence" value="ECO:0007669"/>
    <property type="project" value="TreeGrafter"/>
</dbReference>
<dbReference type="PANTHER" id="PTHR15574:SF40">
    <property type="entry name" value="WD AND TETRATRICOPEPTIDE REPEATS PROTEIN 1"/>
    <property type="match status" value="1"/>
</dbReference>
<dbReference type="SUPFAM" id="SSF50978">
    <property type="entry name" value="WD40 repeat-like"/>
    <property type="match status" value="1"/>
</dbReference>
<evidence type="ECO:0000256" key="2">
    <source>
        <dbReference type="ARBA" id="ARBA00022737"/>
    </source>
</evidence>
<feature type="compositionally biased region" description="Acidic residues" evidence="4">
    <location>
        <begin position="547"/>
        <end position="567"/>
    </location>
</feature>
<dbReference type="InterPro" id="IPR001680">
    <property type="entry name" value="WD40_rpt"/>
</dbReference>
<dbReference type="OrthoDB" id="4869960at2759"/>
<dbReference type="InterPro" id="IPR036322">
    <property type="entry name" value="WD40_repeat_dom_sf"/>
</dbReference>
<evidence type="ECO:0000313" key="5">
    <source>
        <dbReference type="EMBL" id="OLL24778.1"/>
    </source>
</evidence>
<organism evidence="5 6">
    <name type="scientific">Neolecta irregularis (strain DAH-3)</name>
    <dbReference type="NCBI Taxonomy" id="1198029"/>
    <lineage>
        <taxon>Eukaryota</taxon>
        <taxon>Fungi</taxon>
        <taxon>Dikarya</taxon>
        <taxon>Ascomycota</taxon>
        <taxon>Taphrinomycotina</taxon>
        <taxon>Neolectales</taxon>
        <taxon>Neolectaceae</taxon>
        <taxon>Neolecta</taxon>
    </lineage>
</organism>
<dbReference type="STRING" id="1198029.A0A1U7LQ78"/>
<dbReference type="GO" id="GO:0045717">
    <property type="term" value="P:negative regulation of fatty acid biosynthetic process"/>
    <property type="evidence" value="ECO:0007669"/>
    <property type="project" value="TreeGrafter"/>
</dbReference>
<comment type="caution">
    <text evidence="5">The sequence shown here is derived from an EMBL/GenBank/DDBJ whole genome shotgun (WGS) entry which is preliminary data.</text>
</comment>
<proteinExistence type="predicted"/>
<evidence type="ECO:0000256" key="4">
    <source>
        <dbReference type="SAM" id="MobiDB-lite"/>
    </source>
</evidence>
<feature type="compositionally biased region" description="Polar residues" evidence="4">
    <location>
        <begin position="299"/>
        <end position="313"/>
    </location>
</feature>
<dbReference type="InterPro" id="IPR015943">
    <property type="entry name" value="WD40/YVTN_repeat-like_dom_sf"/>
</dbReference>
<feature type="region of interest" description="Disordered" evidence="4">
    <location>
        <begin position="297"/>
        <end position="342"/>
    </location>
</feature>
<feature type="region of interest" description="Disordered" evidence="4">
    <location>
        <begin position="544"/>
        <end position="578"/>
    </location>
</feature>
<keyword evidence="2" id="KW-0677">Repeat</keyword>
<dbReference type="GO" id="GO:0005737">
    <property type="term" value="C:cytoplasm"/>
    <property type="evidence" value="ECO:0007669"/>
    <property type="project" value="TreeGrafter"/>
</dbReference>
<dbReference type="Pfam" id="PF00400">
    <property type="entry name" value="WD40"/>
    <property type="match status" value="4"/>
</dbReference>